<evidence type="ECO:0000256" key="8">
    <source>
        <dbReference type="PIRNR" id="PIRNR037778"/>
    </source>
</evidence>
<dbReference type="Pfam" id="PF12822">
    <property type="entry name" value="ECF_trnsprt"/>
    <property type="match status" value="1"/>
</dbReference>
<dbReference type="PANTHER" id="PTHR38438">
    <property type="entry name" value="RIBOFLAVIN TRANSPORTER RIBU"/>
    <property type="match status" value="1"/>
</dbReference>
<feature type="transmembrane region" description="Helical" evidence="9">
    <location>
        <begin position="12"/>
        <end position="32"/>
    </location>
</feature>
<dbReference type="EMBL" id="CP001056">
    <property type="protein sequence ID" value="ACD21982.1"/>
    <property type="molecule type" value="Genomic_DNA"/>
</dbReference>
<sequence>MNKNTNKTIKISLLSALALILMYFEFPVIPIFPWLKIDLSDVPALLGAFGFGPLAGVVIELIKNILILLIKGSQSGFVGELANFLVGVSLVLPAGIIYKRNKSKKSAILGMALGGICIEIVGIISNVYLLLPAYGMHMNSAELLKYVTVGLIPFNGIKAIIVSILTYILYKKVSVSIFKAEPNFGSPEKSSKTITE</sequence>
<evidence type="ECO:0000256" key="3">
    <source>
        <dbReference type="ARBA" id="ARBA00022448"/>
    </source>
</evidence>
<evidence type="ECO:0000256" key="9">
    <source>
        <dbReference type="SAM" id="Phobius"/>
    </source>
</evidence>
<evidence type="ECO:0000256" key="1">
    <source>
        <dbReference type="ARBA" id="ARBA00004651"/>
    </source>
</evidence>
<protein>
    <recommendedName>
        <fullName evidence="8">Riboflavin transporter</fullName>
    </recommendedName>
</protein>
<dbReference type="GO" id="GO:0032217">
    <property type="term" value="F:riboflavin transmembrane transporter activity"/>
    <property type="evidence" value="ECO:0007669"/>
    <property type="project" value="UniProtKB-UniRule"/>
</dbReference>
<keyword evidence="6 9" id="KW-1133">Transmembrane helix</keyword>
<reference evidence="10" key="2">
    <citation type="submission" date="2009-08" db="EMBL/GenBank/DDBJ databases">
        <authorList>
            <person name="Shrivastava S."/>
            <person name="Brinkac L.M."/>
            <person name="Dodson R.J."/>
            <person name="Harkins D.M."/>
            <person name="Durkin A.S."/>
            <person name="Sutton G."/>
        </authorList>
    </citation>
    <scope>NUCLEOTIDE SEQUENCE</scope>
    <source>
        <strain evidence="10">Eklund 17B</strain>
    </source>
</reference>
<comment type="subcellular location">
    <subcellularLocation>
        <location evidence="1">Cell membrane</location>
        <topology evidence="1">Multi-pass membrane protein</topology>
    </subcellularLocation>
</comment>
<dbReference type="InterPro" id="IPR025720">
    <property type="entry name" value="RibU"/>
</dbReference>
<keyword evidence="3 8" id="KW-0813">Transport</keyword>
<evidence type="ECO:0000313" key="10">
    <source>
        <dbReference type="EMBL" id="ACD21982.1"/>
    </source>
</evidence>
<feature type="transmembrane region" description="Helical" evidence="9">
    <location>
        <begin position="76"/>
        <end position="96"/>
    </location>
</feature>
<evidence type="ECO:0000256" key="4">
    <source>
        <dbReference type="ARBA" id="ARBA00022475"/>
    </source>
</evidence>
<evidence type="ECO:0000256" key="7">
    <source>
        <dbReference type="ARBA" id="ARBA00023136"/>
    </source>
</evidence>
<dbReference type="HOGENOM" id="CLU_086673_1_0_9"/>
<evidence type="ECO:0000256" key="6">
    <source>
        <dbReference type="ARBA" id="ARBA00022989"/>
    </source>
</evidence>
<feature type="transmembrane region" description="Helical" evidence="9">
    <location>
        <begin position="151"/>
        <end position="170"/>
    </location>
</feature>
<comment type="function">
    <text evidence="8">Probably a riboflavin-binding protein that interacts with the energy-coupling factor (ECF) ABC-transporter complex.</text>
</comment>
<keyword evidence="5 9" id="KW-0812">Transmembrane</keyword>
<accession>B2TK24</accession>
<evidence type="ECO:0000256" key="2">
    <source>
        <dbReference type="ARBA" id="ARBA00005540"/>
    </source>
</evidence>
<dbReference type="Gene3D" id="1.10.1760.20">
    <property type="match status" value="1"/>
</dbReference>
<comment type="similarity">
    <text evidence="2 8">Belongs to the prokaryotic riboflavin transporter (P-RFT) (TC 2.A.87) family.</text>
</comment>
<dbReference type="GO" id="GO:0005886">
    <property type="term" value="C:plasma membrane"/>
    <property type="evidence" value="ECO:0007669"/>
    <property type="project" value="UniProtKB-SubCell"/>
</dbReference>
<proteinExistence type="inferred from homology"/>
<gene>
    <name evidence="10" type="ordered locus">CLL_A0529</name>
</gene>
<dbReference type="PANTHER" id="PTHR38438:SF1">
    <property type="entry name" value="RIBOFLAVIN TRANSPORTER RIBU"/>
    <property type="match status" value="1"/>
</dbReference>
<feature type="transmembrane region" description="Helical" evidence="9">
    <location>
        <begin position="108"/>
        <end position="131"/>
    </location>
</feature>
<reference evidence="10" key="1">
    <citation type="submission" date="2009-06" db="EMBL/GenBank/DDBJ databases">
        <authorList>
            <consortium name="US DOE Joint Genome Institute (JGI-PGF)"/>
            <person name="Lucas S."/>
            <person name="Copeland A."/>
            <person name="Lapidus A."/>
            <person name="Glavina del Rio T."/>
            <person name="Dalin E."/>
            <person name="Tice H."/>
            <person name="Bruce D."/>
            <person name="Goodwin L."/>
            <person name="Pitluck S."/>
            <person name="Kyrpides N."/>
            <person name="Mavromatis K."/>
            <person name="Ivanova N."/>
            <person name="Saunders E."/>
            <person name="Brettin T."/>
            <person name="Detter J.C."/>
            <person name="Han C."/>
            <person name="Larimer F."/>
            <person name="Land M."/>
            <person name="Hauser L."/>
            <person name="Markowitz V."/>
            <person name="Cheng J.-F."/>
            <person name="Hugenholtz P."/>
            <person name="Woyke T."/>
            <person name="Wu D."/>
            <person name="Gronow S."/>
            <person name="Klenk H.-P."/>
            <person name="Eisen J.A."/>
        </authorList>
    </citation>
    <scope>NUCLEOTIDE SEQUENCE</scope>
    <source>
        <strain evidence="10">Eklund 17B</strain>
    </source>
</reference>
<organism evidence="10">
    <name type="scientific">Clostridium botulinum (strain Eklund 17B / Type B)</name>
    <dbReference type="NCBI Taxonomy" id="935198"/>
    <lineage>
        <taxon>Bacteria</taxon>
        <taxon>Bacillati</taxon>
        <taxon>Bacillota</taxon>
        <taxon>Clostridia</taxon>
        <taxon>Eubacteriales</taxon>
        <taxon>Clostridiaceae</taxon>
        <taxon>Clostridium</taxon>
    </lineage>
</organism>
<dbReference type="AlphaFoldDB" id="B2TK24"/>
<keyword evidence="7 8" id="KW-0472">Membrane</keyword>
<accession>U4P1Z7</accession>
<keyword evidence="4 8" id="KW-1003">Cell membrane</keyword>
<feature type="transmembrane region" description="Helical" evidence="9">
    <location>
        <begin position="44"/>
        <end position="70"/>
    </location>
</feature>
<dbReference type="PATRIC" id="fig|935198.13.peg.477"/>
<dbReference type="PIRSF" id="PIRSF037778">
    <property type="entry name" value="UCP037778_transp_RibU"/>
    <property type="match status" value="1"/>
</dbReference>
<evidence type="ECO:0000256" key="5">
    <source>
        <dbReference type="ARBA" id="ARBA00022692"/>
    </source>
</evidence>
<name>B2TK24_CLOBB</name>
<dbReference type="InterPro" id="IPR024529">
    <property type="entry name" value="ECF_trnsprt_substrate-spec"/>
</dbReference>
<dbReference type="KEGG" id="cbk:CLL_A0529"/>